<dbReference type="Pfam" id="PF00092">
    <property type="entry name" value="VWA"/>
    <property type="match status" value="1"/>
</dbReference>
<dbReference type="AlphaFoldDB" id="A0A4P6MN98"/>
<evidence type="ECO:0000313" key="4">
    <source>
        <dbReference type="EMBL" id="QBF44931.1"/>
    </source>
</evidence>
<evidence type="ECO:0000256" key="2">
    <source>
        <dbReference type="SAM" id="Phobius"/>
    </source>
</evidence>
<keyword evidence="5" id="KW-1185">Reference proteome</keyword>
<dbReference type="RefSeq" id="WP_130628182.1">
    <property type="nucleotide sequence ID" value="NZ_CP036164.1"/>
</dbReference>
<reference evidence="4 5" key="1">
    <citation type="submission" date="2019-02" db="EMBL/GenBank/DDBJ databases">
        <title>Genomic data mining of an Antarctic deep-sea actinobacterium, Janibacterlimosus P3-3-X1.</title>
        <authorList>
            <person name="Liao L."/>
            <person name="Chen B."/>
        </authorList>
    </citation>
    <scope>NUCLEOTIDE SEQUENCE [LARGE SCALE GENOMIC DNA]</scope>
    <source>
        <strain evidence="4 5">P3-3-X1</strain>
    </source>
</reference>
<dbReference type="Gene3D" id="3.40.190.10">
    <property type="entry name" value="Periplasmic binding protein-like II"/>
    <property type="match status" value="1"/>
</dbReference>
<dbReference type="Gene3D" id="3.40.50.410">
    <property type="entry name" value="von Willebrand factor, type A domain"/>
    <property type="match status" value="1"/>
</dbReference>
<dbReference type="InterPro" id="IPR036465">
    <property type="entry name" value="vWFA_dom_sf"/>
</dbReference>
<dbReference type="SUPFAM" id="SSF53300">
    <property type="entry name" value="vWA-like"/>
    <property type="match status" value="1"/>
</dbReference>
<feature type="domain" description="VWFA" evidence="3">
    <location>
        <begin position="409"/>
        <end position="606"/>
    </location>
</feature>
<gene>
    <name evidence="4" type="ORF">EXU32_00770</name>
</gene>
<dbReference type="Proteomes" id="UP000290408">
    <property type="component" value="Chromosome"/>
</dbReference>
<dbReference type="Pfam" id="PF13531">
    <property type="entry name" value="SBP_bac_11"/>
    <property type="match status" value="1"/>
</dbReference>
<keyword evidence="2" id="KW-0812">Transmembrane</keyword>
<proteinExistence type="predicted"/>
<evidence type="ECO:0000259" key="3">
    <source>
        <dbReference type="PROSITE" id="PS50234"/>
    </source>
</evidence>
<feature type="compositionally biased region" description="Low complexity" evidence="1">
    <location>
        <begin position="25"/>
        <end position="60"/>
    </location>
</feature>
<dbReference type="SUPFAM" id="SSF53850">
    <property type="entry name" value="Periplasmic binding protein-like II"/>
    <property type="match status" value="1"/>
</dbReference>
<name>A0A4P6MN98_9MICO</name>
<organism evidence="4 5">
    <name type="scientific">Janibacter limosus</name>
    <dbReference type="NCBI Taxonomy" id="53458"/>
    <lineage>
        <taxon>Bacteria</taxon>
        <taxon>Bacillati</taxon>
        <taxon>Actinomycetota</taxon>
        <taxon>Actinomycetes</taxon>
        <taxon>Micrococcales</taxon>
        <taxon>Intrasporangiaceae</taxon>
        <taxon>Janibacter</taxon>
    </lineage>
</organism>
<sequence>MTGDGRPSRRRDLWDDDGPETTGSPAADPSPAAEPAAPAAEPAAPASEPATTEPAAVAPVTKGADPEPTPTRRSARHEHKKRPVWLIPLAAVVVLALCGGGAFAALGGSDGTDSACADQTITVAATPEIAGPLEEALAKVKESNACATFDVTSTSAADAAKNINDGQAPDVWIPDSSTWIDAIDASKTKGQWIEGQSIASSPIVLASGADQAKKVTDFQSWGTLVNQDGGLRMANPDTDTASRLAFHASRIGQPDRIGLETGSRLIFMSRFAAPSLTKLFADYTSDQKKTQPFPASEQQIATYNEDNPDVTPLRAVMPAKGTLSLDYPWITNPALSGDVLKTADSARTELGTLTMRKSLTEAGFRDSSGSGGPTVADQPAAPLSELEPLDRNERLAAVDQWDKMRTDMRMLAVIDASGSMQWDSPTPGLTRWEVTKGALDKGASIIPAGSEVGAWVFSTDQAKGKDYRQISPVKRLDSADGAGSHRDRLRALIEGGDQYLGGDTALYDSIWAAHQKMVKEYDPEYVNSIVVFTDGENDDPNGGLSLKQLLSKLDAAYDPKKPVRVITIGMGEANPTALQKIADETGGTSYIAETPDDIERVFVQALLARSGR</sequence>
<protein>
    <submittedName>
        <fullName evidence="4">VWA domain-containing protein</fullName>
    </submittedName>
</protein>
<dbReference type="SMART" id="SM00327">
    <property type="entry name" value="VWA"/>
    <property type="match status" value="1"/>
</dbReference>
<keyword evidence="2" id="KW-0472">Membrane</keyword>
<dbReference type="STRING" id="1216970.GCA_001570985_03023"/>
<dbReference type="OrthoDB" id="5621159at2"/>
<feature type="region of interest" description="Disordered" evidence="1">
    <location>
        <begin position="1"/>
        <end position="80"/>
    </location>
</feature>
<feature type="transmembrane region" description="Helical" evidence="2">
    <location>
        <begin position="84"/>
        <end position="106"/>
    </location>
</feature>
<dbReference type="EMBL" id="CP036164">
    <property type="protein sequence ID" value="QBF44931.1"/>
    <property type="molecule type" value="Genomic_DNA"/>
</dbReference>
<dbReference type="PROSITE" id="PS50234">
    <property type="entry name" value="VWFA"/>
    <property type="match status" value="1"/>
</dbReference>
<dbReference type="InterPro" id="IPR002035">
    <property type="entry name" value="VWF_A"/>
</dbReference>
<evidence type="ECO:0000313" key="5">
    <source>
        <dbReference type="Proteomes" id="UP000290408"/>
    </source>
</evidence>
<evidence type="ECO:0000256" key="1">
    <source>
        <dbReference type="SAM" id="MobiDB-lite"/>
    </source>
</evidence>
<accession>A0A4P6MN98</accession>
<keyword evidence="2" id="KW-1133">Transmembrane helix</keyword>
<feature type="compositionally biased region" description="Basic and acidic residues" evidence="1">
    <location>
        <begin position="1"/>
        <end position="13"/>
    </location>
</feature>
<dbReference type="KEGG" id="jli:EXU32_00770"/>
<feature type="region of interest" description="Disordered" evidence="1">
    <location>
        <begin position="361"/>
        <end position="384"/>
    </location>
</feature>